<dbReference type="Proteomes" id="UP000204584">
    <property type="component" value="Segment"/>
</dbReference>
<gene>
    <name evidence="2" type="ORF">psal_cds_842</name>
</gene>
<name>S4VWY8_9VIRU</name>
<reference evidence="2 3" key="1">
    <citation type="journal article" date="2013" name="Science">
        <title>Pandoraviruses: amoeba viruses with genomes up to 2.5 Mb reaching that of parasitic eukaryotes.</title>
        <authorList>
            <person name="Philippe N."/>
            <person name="Legendre M."/>
            <person name="Doutre G."/>
            <person name="Coute Y."/>
            <person name="Poirot O."/>
            <person name="Lescot M."/>
            <person name="Arslan D."/>
            <person name="Seltzer V."/>
            <person name="Bertaux L."/>
            <person name="Bruley C."/>
            <person name="Garin J."/>
            <person name="Claverie J.M."/>
            <person name="Abergel C."/>
        </authorList>
    </citation>
    <scope>NUCLEOTIDE SEQUENCE [LARGE SCALE GENOMIC DNA]</scope>
</reference>
<evidence type="ECO:0000313" key="3">
    <source>
        <dbReference type="Proteomes" id="UP000204584"/>
    </source>
</evidence>
<dbReference type="EMBL" id="KC977571">
    <property type="protein sequence ID" value="AGO84888.1"/>
    <property type="molecule type" value="Genomic_DNA"/>
</dbReference>
<proteinExistence type="predicted"/>
<accession>S4VWY8</accession>
<sequence>MGSTHAISCVQDTTGGPRCDTPTPAPPTTRAHKHDRARWHEKRRDRAGAGLHGDTDAAAGRHVHLLDLPNEILEMVVRWTLQQDTITMTRAVTSLRGCCGRLEALCQVPFLTASDVGPHLAPFVAFDGGEYDPNVALAGATVGIRLVSATDLQRASRLRWQFMRTCARYAIYSLLAAKPDLVAPQLDLVPFSSFAKTESQTHSIALALKPMHGAFTYDHISLTQYDDGRTKVRVECKIGANVWCPEPAVLDKPMQDVINGALIAAAMHAIDTTGGSPHMRALVAESIDLFVTCPNLSARFRSTRPGFSCSAGYKRRETRSASLDVSPIFCV</sequence>
<evidence type="ECO:0000313" key="2">
    <source>
        <dbReference type="EMBL" id="AGO84888.1"/>
    </source>
</evidence>
<evidence type="ECO:0000256" key="1">
    <source>
        <dbReference type="SAM" id="MobiDB-lite"/>
    </source>
</evidence>
<feature type="compositionally biased region" description="Polar residues" evidence="1">
    <location>
        <begin position="1"/>
        <end position="14"/>
    </location>
</feature>
<keyword evidence="3" id="KW-1185">Reference proteome</keyword>
<dbReference type="RefSeq" id="YP_008437962.1">
    <property type="nucleotide sequence ID" value="NC_022098.1"/>
</dbReference>
<protein>
    <submittedName>
        <fullName evidence="2">Uncharacterized protein</fullName>
    </submittedName>
</protein>
<feature type="compositionally biased region" description="Basic residues" evidence="1">
    <location>
        <begin position="30"/>
        <end position="41"/>
    </location>
</feature>
<dbReference type="GeneID" id="16606675"/>
<dbReference type="KEGG" id="vg:16606675"/>
<feature type="region of interest" description="Disordered" evidence="1">
    <location>
        <begin position="1"/>
        <end position="55"/>
    </location>
</feature>
<organism evidence="2 3">
    <name type="scientific">Pandoravirus salinus</name>
    <dbReference type="NCBI Taxonomy" id="1349410"/>
    <lineage>
        <taxon>Viruses</taxon>
        <taxon>Pandoravirus</taxon>
    </lineage>
</organism>